<reference evidence="2 3" key="1">
    <citation type="journal article" date="2016" name="Mol. Biol. Evol.">
        <title>Genome-Wide Survey of Gut Fungi (Harpellales) Reveals the First Horizontally Transferred Ubiquitin Gene from a Mosquito Host.</title>
        <authorList>
            <person name="Wang Y."/>
            <person name="White M.M."/>
            <person name="Kvist S."/>
            <person name="Moncalvo J.M."/>
        </authorList>
    </citation>
    <scope>NUCLEOTIDE SEQUENCE [LARGE SCALE GENOMIC DNA]</scope>
    <source>
        <strain evidence="2 3">ALG-7-W6</strain>
    </source>
</reference>
<dbReference type="SUPFAM" id="SSF53098">
    <property type="entry name" value="Ribonuclease H-like"/>
    <property type="match status" value="1"/>
</dbReference>
<evidence type="ECO:0000313" key="3">
    <source>
        <dbReference type="Proteomes" id="UP000187455"/>
    </source>
</evidence>
<dbReference type="Pfam" id="PF00665">
    <property type="entry name" value="rve"/>
    <property type="match status" value="1"/>
</dbReference>
<proteinExistence type="predicted"/>
<dbReference type="Gene3D" id="3.30.420.10">
    <property type="entry name" value="Ribonuclease H-like superfamily/Ribonuclease H"/>
    <property type="match status" value="1"/>
</dbReference>
<dbReference type="Proteomes" id="UP000187455">
    <property type="component" value="Unassembled WGS sequence"/>
</dbReference>
<dbReference type="InterPro" id="IPR036397">
    <property type="entry name" value="RNaseH_sf"/>
</dbReference>
<feature type="domain" description="Integrase catalytic" evidence="1">
    <location>
        <begin position="1"/>
        <end position="117"/>
    </location>
</feature>
<dbReference type="STRING" id="133383.A0A1R0GT66"/>
<keyword evidence="3" id="KW-1185">Reference proteome</keyword>
<protein>
    <recommendedName>
        <fullName evidence="1">Integrase catalytic domain-containing protein</fullName>
    </recommendedName>
</protein>
<evidence type="ECO:0000259" key="1">
    <source>
        <dbReference type="PROSITE" id="PS50994"/>
    </source>
</evidence>
<dbReference type="PANTHER" id="PTHR37984:SF5">
    <property type="entry name" value="PROTEIN NYNRIN-LIKE"/>
    <property type="match status" value="1"/>
</dbReference>
<dbReference type="GO" id="GO:0005634">
    <property type="term" value="C:nucleus"/>
    <property type="evidence" value="ECO:0007669"/>
    <property type="project" value="UniProtKB-ARBA"/>
</dbReference>
<organism evidence="2 3">
    <name type="scientific">Smittium mucronatum</name>
    <dbReference type="NCBI Taxonomy" id="133383"/>
    <lineage>
        <taxon>Eukaryota</taxon>
        <taxon>Fungi</taxon>
        <taxon>Fungi incertae sedis</taxon>
        <taxon>Zoopagomycota</taxon>
        <taxon>Kickxellomycotina</taxon>
        <taxon>Harpellomycetes</taxon>
        <taxon>Harpellales</taxon>
        <taxon>Legeriomycetaceae</taxon>
        <taxon>Smittium</taxon>
    </lineage>
</organism>
<dbReference type="OrthoDB" id="5592268at2759"/>
<evidence type="ECO:0000313" key="2">
    <source>
        <dbReference type="EMBL" id="OLY80083.1"/>
    </source>
</evidence>
<sequence>MPIIVSEPSQMVSKGHRGLFPATEHGNRYILVMTELLTRWVDTVAVPSAFTETTIKALEKQLIVPHGCPEKTLSDNGAFFTSQQMQMLCYKYGIKHVFSSPYHPETNDKNDYFKQNFIPFEPQSSTITKWKKQQWELGTTPGTEQLHTRVLNTFCLSAR</sequence>
<dbReference type="GO" id="GO:0015074">
    <property type="term" value="P:DNA integration"/>
    <property type="evidence" value="ECO:0007669"/>
    <property type="project" value="InterPro"/>
</dbReference>
<dbReference type="GO" id="GO:0003676">
    <property type="term" value="F:nucleic acid binding"/>
    <property type="evidence" value="ECO:0007669"/>
    <property type="project" value="InterPro"/>
</dbReference>
<dbReference type="InterPro" id="IPR001584">
    <property type="entry name" value="Integrase_cat-core"/>
</dbReference>
<comment type="caution">
    <text evidence="2">The sequence shown here is derived from an EMBL/GenBank/DDBJ whole genome shotgun (WGS) entry which is preliminary data.</text>
</comment>
<gene>
    <name evidence="2" type="ORF">AYI68_g5829</name>
</gene>
<accession>A0A1R0GT66</accession>
<dbReference type="AlphaFoldDB" id="A0A1R0GT66"/>
<dbReference type="InterPro" id="IPR050951">
    <property type="entry name" value="Retrovirus_Pol_polyprotein"/>
</dbReference>
<name>A0A1R0GT66_9FUNG</name>
<dbReference type="InterPro" id="IPR012337">
    <property type="entry name" value="RNaseH-like_sf"/>
</dbReference>
<dbReference type="PANTHER" id="PTHR37984">
    <property type="entry name" value="PROTEIN CBG26694"/>
    <property type="match status" value="1"/>
</dbReference>
<dbReference type="EMBL" id="LSSL01003794">
    <property type="protein sequence ID" value="OLY80083.1"/>
    <property type="molecule type" value="Genomic_DNA"/>
</dbReference>
<dbReference type="PROSITE" id="PS50994">
    <property type="entry name" value="INTEGRASE"/>
    <property type="match status" value="1"/>
</dbReference>